<dbReference type="SMART" id="SM01359">
    <property type="entry name" value="A2M_N_2"/>
    <property type="match status" value="1"/>
</dbReference>
<dbReference type="InterPro" id="IPR011625">
    <property type="entry name" value="A2M_N_BRD"/>
</dbReference>
<dbReference type="InterPro" id="IPR013783">
    <property type="entry name" value="Ig-like_fold"/>
</dbReference>
<gene>
    <name evidence="7" type="ORF">C7M84_013039</name>
</gene>
<accession>A0A423SX92</accession>
<dbReference type="SMART" id="SM00192">
    <property type="entry name" value="LDLa"/>
    <property type="match status" value="1"/>
</dbReference>
<dbReference type="PANTHER" id="PTHR11412:SF146">
    <property type="entry name" value="CD109 ANTIGEN"/>
    <property type="match status" value="1"/>
</dbReference>
<dbReference type="InterPro" id="IPR041555">
    <property type="entry name" value="MG3"/>
</dbReference>
<feature type="disulfide bond" evidence="2">
    <location>
        <begin position="563"/>
        <end position="578"/>
    </location>
</feature>
<evidence type="ECO:0008006" key="9">
    <source>
        <dbReference type="Google" id="ProtNLM"/>
    </source>
</evidence>
<evidence type="ECO:0000259" key="4">
    <source>
        <dbReference type="SMART" id="SM01359"/>
    </source>
</evidence>
<dbReference type="InterPro" id="IPR036595">
    <property type="entry name" value="A-macroglobulin_rcpt-bd_sf"/>
</dbReference>
<keyword evidence="3" id="KW-1133">Transmembrane helix</keyword>
<comment type="caution">
    <text evidence="7">The sequence shown here is derived from an EMBL/GenBank/DDBJ whole genome shotgun (WGS) entry which is preliminary data.</text>
</comment>
<evidence type="ECO:0000256" key="3">
    <source>
        <dbReference type="SAM" id="Phobius"/>
    </source>
</evidence>
<dbReference type="PROSITE" id="PS50068">
    <property type="entry name" value="LDLRA_2"/>
    <property type="match status" value="1"/>
</dbReference>
<evidence type="ECO:0000259" key="5">
    <source>
        <dbReference type="SMART" id="SM01360"/>
    </source>
</evidence>
<keyword evidence="8" id="KW-1185">Reference proteome</keyword>
<evidence type="ECO:0000313" key="7">
    <source>
        <dbReference type="EMBL" id="ROT68791.1"/>
    </source>
</evidence>
<dbReference type="Pfam" id="PF07677">
    <property type="entry name" value="A2M_recep"/>
    <property type="match status" value="1"/>
</dbReference>
<dbReference type="SUPFAM" id="SSF57424">
    <property type="entry name" value="LDL receptor-like module"/>
    <property type="match status" value="1"/>
</dbReference>
<evidence type="ECO:0000256" key="2">
    <source>
        <dbReference type="PROSITE-ProRule" id="PRU00124"/>
    </source>
</evidence>
<dbReference type="PANTHER" id="PTHR11412">
    <property type="entry name" value="MACROGLOBULIN / COMPLEMENT"/>
    <property type="match status" value="1"/>
</dbReference>
<dbReference type="InterPro" id="IPR011626">
    <property type="entry name" value="Alpha-macroglobulin_TED"/>
</dbReference>
<dbReference type="Gene3D" id="2.60.40.690">
    <property type="entry name" value="Alpha-macroglobulin, receptor-binding domain"/>
    <property type="match status" value="1"/>
</dbReference>
<dbReference type="Pfam" id="PF17791">
    <property type="entry name" value="MG3"/>
    <property type="match status" value="1"/>
</dbReference>
<feature type="domain" description="Alpha-2-macroglobulin" evidence="5">
    <location>
        <begin position="621"/>
        <end position="713"/>
    </location>
</feature>
<dbReference type="Pfam" id="PF07678">
    <property type="entry name" value="TED_complement"/>
    <property type="match status" value="1"/>
</dbReference>
<feature type="domain" description="Alpha-2-macroglobulin bait region" evidence="4">
    <location>
        <begin position="327"/>
        <end position="452"/>
    </location>
</feature>
<dbReference type="InterPro" id="IPR036055">
    <property type="entry name" value="LDL_receptor-like_sf"/>
</dbReference>
<dbReference type="Pfam" id="PF00207">
    <property type="entry name" value="A2M"/>
    <property type="match status" value="1"/>
</dbReference>
<dbReference type="Gene3D" id="2.60.40.1940">
    <property type="match status" value="1"/>
</dbReference>
<dbReference type="SMART" id="SM01360">
    <property type="entry name" value="A2M"/>
    <property type="match status" value="1"/>
</dbReference>
<dbReference type="EMBL" id="QCYY01002634">
    <property type="protein sequence ID" value="ROT68791.1"/>
    <property type="molecule type" value="Genomic_DNA"/>
</dbReference>
<sequence>MRGVVSVTFELPELPPEGWWSVRVIARGQREEKKFLVHKIYEPLFEVFVEMPYYGLADAEEIEGTVTGSYLSDKPVSGNASLTLYVKQPWTLPDAHFERVSSQYFEYVDVEEDFAFPMESLLAHVEQLEGAEVKVECEFHDVFTWIKAKGSSRMRIIANRVHLDFVGSPPFVFRPGMPFHATVSARYVDGEPLEAERLADSSLVVTATVGTKSGGSYALPQVIVPSATTAQHDREEAIATLREALDESLAVQEGEYRTEAEIPDLLDYFAGDNVFAEYKERGIFRFQVNPPADAVSLSLDVVYSDSDYQGAASAQANPHYSPGDRYIQVTSSTHEAKVGEFAVFHVRTNFHAEHFVYMIISKGVVIHSSKEVTGGDNVVTLSTTVGRAMAPRFTIFVYTVTGHGHVVADSISLPVQVLADTKVHLSTNQHKDHSKKTVELVVGAPPGSFYALTCQRFLNFNKQHPNALSHARIVDKMSELEPTRRSLHSVLHKSREGEFADRLVSLPSPSYGQDVLAAFQDAALLVLTDIKLQLTPGNVGSCNLTRGFLECGDGTCFRHHQLCDGKAQCANQVDEMGCKPLYQDFPPDHSQKENHLSLDSDSLFRLLRGGLILDDFDTDDVDWCNGELWIGHRGQEEVEREIAKTAEEWVLEAYTVHPEHGLSFTTQPIFFTGDPPFYILAEAPSVCRRGEQISIRVLVHNMLETTVQALLLVHDSDDYRFVHVESKGRVSHFHPRTSRGQHQHLLFIPGGSSKEVVFPLAVVKESGAMEVTVEAVSQVRRDSETLEIEVKPEGVPVRKHTSLVLDLRNRALVYEFLDVAVDESPIIPFSLFRRFLYGSPAGRISISGDVFGPILEGISVDHTEVFGGRHLRSTDGVAFNFGATLWTLHYLRLTNQLDMAEAKDSFEYLTVQLAGLMWRCREGGFSMWAFTPPNVWVTARVLNILLAAQHEDWENLLYIDPRIIRKGVVFLLRHQMADGGFKEEGSRALDSKAKKTGKSSSVPLTALVFLVLHKGLASLQGGTRDHAIRGRVRAARFLESQLVHLNDSYHVALTAHALTLMGSSLANAAAAKLESMMLTDGGMIYWSRTRMKAHTRRQETSQRAFLLPRELQEWDSHAVESTSYALLVLLAREGVTSTTERIMRWLNAVRDWDRAFMSTVDTVVAMEALAEYAFIARLRDLTEIECTLDVTSEETQSVHLSISNVSTASYHTFELENVWGHINLIAKGSGQAVAQLDVSWGVDVLRFIEQPHKKYFDLSVVERYHQFRNKSLITTTVCAQWLATEDSHTSHAALVEIEIPTGYIFFQPIAEVTALGIKENGTFPEVRNVHTTNTHVFWQFEYIPSTKKQCFSYDIQRWYPAANLTAVRSATIMELFAPEHFEMVMINATPLALLDICEVCGSYQCPYCPIYSGRSTCVCAVFYLYVVSLLVVLSVYARSDVIL</sequence>
<name>A0A423SX92_PENVA</name>
<dbReference type="InterPro" id="IPR001599">
    <property type="entry name" value="Macroglobln_a2"/>
</dbReference>
<dbReference type="SUPFAM" id="SSF48239">
    <property type="entry name" value="Terpenoid cyclases/Protein prenyltransferases"/>
    <property type="match status" value="1"/>
</dbReference>
<evidence type="ECO:0000313" key="8">
    <source>
        <dbReference type="Proteomes" id="UP000283509"/>
    </source>
</evidence>
<dbReference type="InterPro" id="IPR008930">
    <property type="entry name" value="Terpenoid_cyclase/PrenylTrfase"/>
</dbReference>
<proteinExistence type="predicted"/>
<dbReference type="Proteomes" id="UP000283509">
    <property type="component" value="Unassembled WGS sequence"/>
</dbReference>
<feature type="domain" description="Alpha-macroglobulin receptor-binding" evidence="6">
    <location>
        <begin position="1290"/>
        <end position="1381"/>
    </location>
</feature>
<dbReference type="InterPro" id="IPR050473">
    <property type="entry name" value="A2M/Complement_sys"/>
</dbReference>
<dbReference type="Gene3D" id="4.10.400.10">
    <property type="entry name" value="Low-density Lipoprotein Receptor"/>
    <property type="match status" value="1"/>
</dbReference>
<protein>
    <recommendedName>
        <fullName evidence="9">CD109 antigen</fullName>
    </recommendedName>
</protein>
<dbReference type="Gene3D" id="2.60.40.10">
    <property type="entry name" value="Immunoglobulins"/>
    <property type="match status" value="2"/>
</dbReference>
<evidence type="ECO:0000259" key="6">
    <source>
        <dbReference type="SMART" id="SM01361"/>
    </source>
</evidence>
<keyword evidence="1 2" id="KW-1015">Disulfide bond</keyword>
<dbReference type="GO" id="GO:0004866">
    <property type="term" value="F:endopeptidase inhibitor activity"/>
    <property type="evidence" value="ECO:0007669"/>
    <property type="project" value="InterPro"/>
</dbReference>
<dbReference type="Gene3D" id="2.60.40.1930">
    <property type="match status" value="1"/>
</dbReference>
<reference evidence="7 8" key="1">
    <citation type="submission" date="2018-04" db="EMBL/GenBank/DDBJ databases">
        <authorList>
            <person name="Zhang X."/>
            <person name="Yuan J."/>
            <person name="Li F."/>
            <person name="Xiang J."/>
        </authorList>
    </citation>
    <scope>NUCLEOTIDE SEQUENCE [LARGE SCALE GENOMIC DNA]</scope>
    <source>
        <tissue evidence="7">Muscle</tissue>
    </source>
</reference>
<keyword evidence="3" id="KW-0812">Transmembrane</keyword>
<dbReference type="STRING" id="6689.A0A423SX92"/>
<comment type="caution">
    <text evidence="2">Lacks conserved residue(s) required for the propagation of feature annotation.</text>
</comment>
<reference evidence="7 8" key="2">
    <citation type="submission" date="2019-01" db="EMBL/GenBank/DDBJ databases">
        <title>The decoding of complex shrimp genome reveals the adaptation for benthos swimmer, frequently molting mechanism and breeding impact on genome.</title>
        <authorList>
            <person name="Sun Y."/>
            <person name="Gao Y."/>
            <person name="Yu Y."/>
        </authorList>
    </citation>
    <scope>NUCLEOTIDE SEQUENCE [LARGE SCALE GENOMIC DNA]</scope>
    <source>
        <tissue evidence="7">Muscle</tissue>
    </source>
</reference>
<dbReference type="OrthoDB" id="6359008at2759"/>
<keyword evidence="3" id="KW-0472">Membrane</keyword>
<feature type="disulfide bond" evidence="2">
    <location>
        <begin position="551"/>
        <end position="569"/>
    </location>
</feature>
<dbReference type="Gene3D" id="1.50.10.20">
    <property type="match status" value="1"/>
</dbReference>
<dbReference type="GO" id="GO:0005615">
    <property type="term" value="C:extracellular space"/>
    <property type="evidence" value="ECO:0007669"/>
    <property type="project" value="InterPro"/>
</dbReference>
<dbReference type="InterPro" id="IPR002172">
    <property type="entry name" value="LDrepeatLR_classA_rpt"/>
</dbReference>
<dbReference type="SUPFAM" id="SSF49410">
    <property type="entry name" value="Alpha-macroglobulin receptor domain"/>
    <property type="match status" value="1"/>
</dbReference>
<organism evidence="7 8">
    <name type="scientific">Penaeus vannamei</name>
    <name type="common">Whiteleg shrimp</name>
    <name type="synonym">Litopenaeus vannamei</name>
    <dbReference type="NCBI Taxonomy" id="6689"/>
    <lineage>
        <taxon>Eukaryota</taxon>
        <taxon>Metazoa</taxon>
        <taxon>Ecdysozoa</taxon>
        <taxon>Arthropoda</taxon>
        <taxon>Crustacea</taxon>
        <taxon>Multicrustacea</taxon>
        <taxon>Malacostraca</taxon>
        <taxon>Eumalacostraca</taxon>
        <taxon>Eucarida</taxon>
        <taxon>Decapoda</taxon>
        <taxon>Dendrobranchiata</taxon>
        <taxon>Penaeoidea</taxon>
        <taxon>Penaeidae</taxon>
        <taxon>Penaeus</taxon>
    </lineage>
</organism>
<dbReference type="InterPro" id="IPR009048">
    <property type="entry name" value="A-macroglobulin_rcpt-bd"/>
</dbReference>
<dbReference type="Pfam" id="PF07703">
    <property type="entry name" value="A2M_BRD"/>
    <property type="match status" value="1"/>
</dbReference>
<dbReference type="SMART" id="SM01361">
    <property type="entry name" value="A2M_recep"/>
    <property type="match status" value="1"/>
</dbReference>
<feature type="transmembrane region" description="Helical" evidence="3">
    <location>
        <begin position="1420"/>
        <end position="1437"/>
    </location>
</feature>
<evidence type="ECO:0000256" key="1">
    <source>
        <dbReference type="ARBA" id="ARBA00023157"/>
    </source>
</evidence>
<dbReference type="CDD" id="cd00112">
    <property type="entry name" value="LDLa"/>
    <property type="match status" value="1"/>
</dbReference>